<dbReference type="PROSITE" id="PS50878">
    <property type="entry name" value="RT_POL"/>
    <property type="match status" value="1"/>
</dbReference>
<reference evidence="2" key="1">
    <citation type="journal article" date="2014" name="PLoS ONE">
        <title>Transcriptome-Based Identification of ABC Transporters in the Western Tarnished Plant Bug Lygus hesperus.</title>
        <authorList>
            <person name="Hull J.J."/>
            <person name="Chaney K."/>
            <person name="Geib S.M."/>
            <person name="Fabrick J.A."/>
            <person name="Brent C.S."/>
            <person name="Walsh D."/>
            <person name="Lavine L.C."/>
        </authorList>
    </citation>
    <scope>NUCLEOTIDE SEQUENCE</scope>
</reference>
<dbReference type="EMBL" id="GBHO01026450">
    <property type="protein sequence ID" value="JAG17154.1"/>
    <property type="molecule type" value="Transcribed_RNA"/>
</dbReference>
<dbReference type="PANTHER" id="PTHR47027">
    <property type="entry name" value="REVERSE TRANSCRIPTASE DOMAIN-CONTAINING PROTEIN"/>
    <property type="match status" value="1"/>
</dbReference>
<evidence type="ECO:0000313" key="2">
    <source>
        <dbReference type="EMBL" id="JAG17154.1"/>
    </source>
</evidence>
<dbReference type="InterPro" id="IPR000477">
    <property type="entry name" value="RT_dom"/>
</dbReference>
<accession>A0A0A9XB19</accession>
<proteinExistence type="predicted"/>
<gene>
    <name evidence="2" type="ORF">CM83_7005</name>
</gene>
<dbReference type="AlphaFoldDB" id="A0A0A9XB19"/>
<dbReference type="GO" id="GO:0071897">
    <property type="term" value="P:DNA biosynthetic process"/>
    <property type="evidence" value="ECO:0007669"/>
    <property type="project" value="UniProtKB-ARBA"/>
</dbReference>
<sequence length="247" mass="27770">KDWSVGIICPIFKKGSRDDCQNYRGITLLNVAYKILSTIILRRLATYTEGLLGDYQCGFRYGRSTIDQIFVLRQVMEKCYEYNTDLHFLFVDYKQAFDSVNREKLVECLKKSSIPNKLVRLIGLTLKNASSRVRVGNQFGETFGIGTGVRQGDGLSATLFNVVLHEAVKDAIKSKTVIDRTWQVCAFADDIGIVARSANALREACEIILTKGAEVGLQVNERKTKYMVMSPRENRRNSGPLKVRIGG</sequence>
<dbReference type="SUPFAM" id="SSF56672">
    <property type="entry name" value="DNA/RNA polymerases"/>
    <property type="match status" value="1"/>
</dbReference>
<name>A0A0A9XB19_LYGHE</name>
<feature type="non-terminal residue" evidence="2">
    <location>
        <position position="247"/>
    </location>
</feature>
<feature type="domain" description="Reverse transcriptase" evidence="1">
    <location>
        <begin position="1"/>
        <end position="247"/>
    </location>
</feature>
<protein>
    <recommendedName>
        <fullName evidence="1">Reverse transcriptase domain-containing protein</fullName>
    </recommendedName>
</protein>
<evidence type="ECO:0000259" key="1">
    <source>
        <dbReference type="PROSITE" id="PS50878"/>
    </source>
</evidence>
<dbReference type="CDD" id="cd01650">
    <property type="entry name" value="RT_nLTR_like"/>
    <property type="match status" value="1"/>
</dbReference>
<organism evidence="2">
    <name type="scientific">Lygus hesperus</name>
    <name type="common">Western plant bug</name>
    <dbReference type="NCBI Taxonomy" id="30085"/>
    <lineage>
        <taxon>Eukaryota</taxon>
        <taxon>Metazoa</taxon>
        <taxon>Ecdysozoa</taxon>
        <taxon>Arthropoda</taxon>
        <taxon>Hexapoda</taxon>
        <taxon>Insecta</taxon>
        <taxon>Pterygota</taxon>
        <taxon>Neoptera</taxon>
        <taxon>Paraneoptera</taxon>
        <taxon>Hemiptera</taxon>
        <taxon>Heteroptera</taxon>
        <taxon>Panheteroptera</taxon>
        <taxon>Cimicomorpha</taxon>
        <taxon>Miridae</taxon>
        <taxon>Mirini</taxon>
        <taxon>Lygus</taxon>
    </lineage>
</organism>
<dbReference type="InterPro" id="IPR043502">
    <property type="entry name" value="DNA/RNA_pol_sf"/>
</dbReference>
<reference evidence="2" key="2">
    <citation type="submission" date="2014-07" db="EMBL/GenBank/DDBJ databases">
        <authorList>
            <person name="Hull J."/>
        </authorList>
    </citation>
    <scope>NUCLEOTIDE SEQUENCE</scope>
</reference>
<feature type="non-terminal residue" evidence="2">
    <location>
        <position position="1"/>
    </location>
</feature>
<dbReference type="PANTHER" id="PTHR47027:SF20">
    <property type="entry name" value="REVERSE TRANSCRIPTASE-LIKE PROTEIN WITH RNA-DIRECTED DNA POLYMERASE DOMAIN"/>
    <property type="match status" value="1"/>
</dbReference>
<dbReference type="Pfam" id="PF00078">
    <property type="entry name" value="RVT_1"/>
    <property type="match status" value="1"/>
</dbReference>